<evidence type="ECO:0000256" key="1">
    <source>
        <dbReference type="SAM" id="SignalP"/>
    </source>
</evidence>
<feature type="chain" id="PRO_5047125382" evidence="1">
    <location>
        <begin position="20"/>
        <end position="145"/>
    </location>
</feature>
<dbReference type="EMBL" id="BMIT01000011">
    <property type="protein sequence ID" value="GGF01807.1"/>
    <property type="molecule type" value="Genomic_DNA"/>
</dbReference>
<evidence type="ECO:0000313" key="2">
    <source>
        <dbReference type="EMBL" id="GGF01807.1"/>
    </source>
</evidence>
<accession>A0ABQ1TR74</accession>
<dbReference type="RefSeq" id="WP_188729791.1">
    <property type="nucleotide sequence ID" value="NZ_BMIT01000011.1"/>
</dbReference>
<gene>
    <name evidence="2" type="ORF">GCM10008027_28380</name>
</gene>
<dbReference type="Proteomes" id="UP000638462">
    <property type="component" value="Unassembled WGS sequence"/>
</dbReference>
<name>A0ABQ1TR74_9GAMM</name>
<feature type="signal peptide" evidence="1">
    <location>
        <begin position="1"/>
        <end position="19"/>
    </location>
</feature>
<organism evidence="2 3">
    <name type="scientific">Pseudoalteromonas gelatinilytica</name>
    <dbReference type="NCBI Taxonomy" id="1703256"/>
    <lineage>
        <taxon>Bacteria</taxon>
        <taxon>Pseudomonadati</taxon>
        <taxon>Pseudomonadota</taxon>
        <taxon>Gammaproteobacteria</taxon>
        <taxon>Alteromonadales</taxon>
        <taxon>Pseudoalteromonadaceae</taxon>
        <taxon>Pseudoalteromonas</taxon>
    </lineage>
</organism>
<keyword evidence="1" id="KW-0732">Signal</keyword>
<keyword evidence="3" id="KW-1185">Reference proteome</keyword>
<evidence type="ECO:0000313" key="3">
    <source>
        <dbReference type="Proteomes" id="UP000638462"/>
    </source>
</evidence>
<proteinExistence type="predicted"/>
<sequence>MKQLIAVYLFIFVSFTSQGMGNTEQAEKVPFAKSDERNEQSNLRLYEIFVPKKNGDLFLTEINLFKENEQSVSLKFEDAHIYPDFKETYIVINPNLVNTFEIYLNYSTTKDGGLVMCGGNRVKLNINDLLFVESPPEVIPPPRKP</sequence>
<reference evidence="3" key="1">
    <citation type="journal article" date="2019" name="Int. J. Syst. Evol. Microbiol.">
        <title>The Global Catalogue of Microorganisms (GCM) 10K type strain sequencing project: providing services to taxonomists for standard genome sequencing and annotation.</title>
        <authorList>
            <consortium name="The Broad Institute Genomics Platform"/>
            <consortium name="The Broad Institute Genome Sequencing Center for Infectious Disease"/>
            <person name="Wu L."/>
            <person name="Ma J."/>
        </authorList>
    </citation>
    <scope>NUCLEOTIDE SEQUENCE [LARGE SCALE GENOMIC DNA]</scope>
    <source>
        <strain evidence="3">CGMCC 1.15394</strain>
    </source>
</reference>
<protein>
    <submittedName>
        <fullName evidence="2">Uncharacterized protein</fullName>
    </submittedName>
</protein>
<comment type="caution">
    <text evidence="2">The sequence shown here is derived from an EMBL/GenBank/DDBJ whole genome shotgun (WGS) entry which is preliminary data.</text>
</comment>